<keyword evidence="2 4" id="KW-0560">Oxidoreductase</keyword>
<dbReference type="GO" id="GO:0016616">
    <property type="term" value="F:oxidoreductase activity, acting on the CH-OH group of donors, NAD or NADP as acceptor"/>
    <property type="evidence" value="ECO:0007669"/>
    <property type="project" value="TreeGrafter"/>
</dbReference>
<feature type="region of interest" description="Disordered" evidence="3">
    <location>
        <begin position="1"/>
        <end position="33"/>
    </location>
</feature>
<evidence type="ECO:0000256" key="2">
    <source>
        <dbReference type="ARBA" id="ARBA00023002"/>
    </source>
</evidence>
<dbReference type="InterPro" id="IPR002347">
    <property type="entry name" value="SDR_fam"/>
</dbReference>
<reference evidence="4 5" key="1">
    <citation type="submission" date="2020-04" db="EMBL/GenBank/DDBJ databases">
        <authorList>
            <person name="De Canck E."/>
        </authorList>
    </citation>
    <scope>NUCLEOTIDE SEQUENCE [LARGE SCALE GENOMIC DNA]</scope>
    <source>
        <strain evidence="4 5">LMG 3458</strain>
    </source>
</reference>
<dbReference type="NCBIfam" id="NF005559">
    <property type="entry name" value="PRK07231.1"/>
    <property type="match status" value="1"/>
</dbReference>
<gene>
    <name evidence="4" type="primary">ucpA</name>
    <name evidence="4" type="ORF">LMG3458_05339</name>
</gene>
<dbReference type="EMBL" id="CADIJO010000027">
    <property type="protein sequence ID" value="CAB3736540.1"/>
    <property type="molecule type" value="Genomic_DNA"/>
</dbReference>
<dbReference type="PANTHER" id="PTHR42760">
    <property type="entry name" value="SHORT-CHAIN DEHYDROGENASES/REDUCTASES FAMILY MEMBER"/>
    <property type="match status" value="1"/>
</dbReference>
<dbReference type="EC" id="1.-.-.-" evidence="4"/>
<proteinExistence type="inferred from homology"/>
<dbReference type="Gene3D" id="3.40.50.720">
    <property type="entry name" value="NAD(P)-binding Rossmann-like Domain"/>
    <property type="match status" value="1"/>
</dbReference>
<dbReference type="FunFam" id="3.40.50.720:FF:000084">
    <property type="entry name" value="Short-chain dehydrogenase reductase"/>
    <property type="match status" value="1"/>
</dbReference>
<sequence length="294" mass="31073">MGQAERGQSHEGRSNPGQPGSGQSDSVRPGAGRRMQGKTALVFGAGSSGPGWSNGRAAAALYAREGAHVFAVDLRPESAEETRQIILDEGGRCTALAADVTDGGQILAVVQAMREQAGRIDVLHNNVGITEMGDPIEASEASWHRVIDTNLTGVFLTCKHVLPVMLAQGGGSIVNISSLASIQVNTYPYTSYYAAKAGLNHLTRALAVRYAPDNIRVNAVLPGVMDTPLIYAQIAGQFEDIEEMRRRRNAASPMGRMGDAWDVAHAALFLASDEARYITGVCLPVDGGKSCAGR</sequence>
<dbReference type="PANTHER" id="PTHR42760:SF115">
    <property type="entry name" value="3-OXOACYL-[ACYL-CARRIER-PROTEIN] REDUCTASE FABG"/>
    <property type="match status" value="1"/>
</dbReference>
<evidence type="ECO:0000256" key="3">
    <source>
        <dbReference type="SAM" id="MobiDB-lite"/>
    </source>
</evidence>
<dbReference type="SUPFAM" id="SSF51735">
    <property type="entry name" value="NAD(P)-binding Rossmann-fold domains"/>
    <property type="match status" value="1"/>
</dbReference>
<dbReference type="Proteomes" id="UP000494111">
    <property type="component" value="Unassembled WGS sequence"/>
</dbReference>
<evidence type="ECO:0000313" key="5">
    <source>
        <dbReference type="Proteomes" id="UP000494111"/>
    </source>
</evidence>
<feature type="compositionally biased region" description="Polar residues" evidence="3">
    <location>
        <begin position="15"/>
        <end position="26"/>
    </location>
</feature>
<name>A0A6S7AKJ9_9BURK</name>
<dbReference type="CDD" id="cd05233">
    <property type="entry name" value="SDR_c"/>
    <property type="match status" value="1"/>
</dbReference>
<accession>A0A6S7AKJ9</accession>
<dbReference type="PRINTS" id="PR00080">
    <property type="entry name" value="SDRFAMILY"/>
</dbReference>
<dbReference type="AlphaFoldDB" id="A0A6S7AKJ9"/>
<comment type="similarity">
    <text evidence="1">Belongs to the short-chain dehydrogenases/reductases (SDR) family.</text>
</comment>
<dbReference type="PRINTS" id="PR00081">
    <property type="entry name" value="GDHRDH"/>
</dbReference>
<protein>
    <submittedName>
        <fullName evidence="4">Oxidoreductase UcpA</fullName>
        <ecNumber evidence="4">1.-.-.-</ecNumber>
    </submittedName>
</protein>
<dbReference type="Pfam" id="PF13561">
    <property type="entry name" value="adh_short_C2"/>
    <property type="match status" value="1"/>
</dbReference>
<evidence type="ECO:0000313" key="4">
    <source>
        <dbReference type="EMBL" id="CAB3736540.1"/>
    </source>
</evidence>
<dbReference type="InterPro" id="IPR036291">
    <property type="entry name" value="NAD(P)-bd_dom_sf"/>
</dbReference>
<evidence type="ECO:0000256" key="1">
    <source>
        <dbReference type="ARBA" id="ARBA00006484"/>
    </source>
</evidence>
<organism evidence="4 5">
    <name type="scientific">Achromobacter deleyi</name>
    <dbReference type="NCBI Taxonomy" id="1353891"/>
    <lineage>
        <taxon>Bacteria</taxon>
        <taxon>Pseudomonadati</taxon>
        <taxon>Pseudomonadota</taxon>
        <taxon>Betaproteobacteria</taxon>
        <taxon>Burkholderiales</taxon>
        <taxon>Alcaligenaceae</taxon>
        <taxon>Achromobacter</taxon>
    </lineage>
</organism>